<dbReference type="PROSITE" id="PS00483">
    <property type="entry name" value="DIHYDROOROTASE_2"/>
    <property type="match status" value="1"/>
</dbReference>
<gene>
    <name evidence="7" type="ORF">M8523_27240</name>
</gene>
<comment type="cofactor">
    <cofactor evidence="1">
        <name>Zn(2+)</name>
        <dbReference type="ChEBI" id="CHEBI:29105"/>
    </cofactor>
</comment>
<dbReference type="Gene3D" id="3.20.20.140">
    <property type="entry name" value="Metal-dependent hydrolases"/>
    <property type="match status" value="1"/>
</dbReference>
<dbReference type="InterPro" id="IPR011059">
    <property type="entry name" value="Metal-dep_hydrolase_composite"/>
</dbReference>
<dbReference type="Pfam" id="PF01979">
    <property type="entry name" value="Amidohydro_1"/>
    <property type="match status" value="1"/>
</dbReference>
<dbReference type="InterPro" id="IPR032466">
    <property type="entry name" value="Metal_Hydrolase"/>
</dbReference>
<accession>A0AA41YZY5</accession>
<dbReference type="SUPFAM" id="SSF51556">
    <property type="entry name" value="Metallo-dependent hydrolases"/>
    <property type="match status" value="1"/>
</dbReference>
<organism evidence="7 8">
    <name type="scientific">Lichenifustis flavocetrariae</name>
    <dbReference type="NCBI Taxonomy" id="2949735"/>
    <lineage>
        <taxon>Bacteria</taxon>
        <taxon>Pseudomonadati</taxon>
        <taxon>Pseudomonadota</taxon>
        <taxon>Alphaproteobacteria</taxon>
        <taxon>Hyphomicrobiales</taxon>
        <taxon>Lichenihabitantaceae</taxon>
        <taxon>Lichenifustis</taxon>
    </lineage>
</organism>
<reference evidence="7" key="1">
    <citation type="submission" date="2022-05" db="EMBL/GenBank/DDBJ databases">
        <authorList>
            <person name="Pankratov T."/>
        </authorList>
    </citation>
    <scope>NUCLEOTIDE SEQUENCE</scope>
    <source>
        <strain evidence="7">BP6-180914</strain>
    </source>
</reference>
<evidence type="ECO:0000259" key="6">
    <source>
        <dbReference type="Pfam" id="PF01979"/>
    </source>
</evidence>
<dbReference type="PROSITE" id="PS00482">
    <property type="entry name" value="DIHYDROOROTASE_1"/>
    <property type="match status" value="1"/>
</dbReference>
<keyword evidence="5" id="KW-0378">Hydrolase</keyword>
<dbReference type="RefSeq" id="WP_282588044.1">
    <property type="nucleotide sequence ID" value="NZ_JAMOIM010000030.1"/>
</dbReference>
<comment type="function">
    <text evidence="2">Catalyzes the reversible cyclization of carbamoyl aspartate to dihydroorotate.</text>
</comment>
<dbReference type="PANTHER" id="PTHR43668">
    <property type="entry name" value="ALLANTOINASE"/>
    <property type="match status" value="1"/>
</dbReference>
<evidence type="ECO:0000256" key="4">
    <source>
        <dbReference type="ARBA" id="ARBA00022723"/>
    </source>
</evidence>
<dbReference type="AlphaFoldDB" id="A0AA41YZY5"/>
<dbReference type="InterPro" id="IPR050138">
    <property type="entry name" value="DHOase/Allantoinase_Hydrolase"/>
</dbReference>
<proteinExistence type="inferred from homology"/>
<evidence type="ECO:0000256" key="1">
    <source>
        <dbReference type="ARBA" id="ARBA00001947"/>
    </source>
</evidence>
<dbReference type="Proteomes" id="UP001165667">
    <property type="component" value="Unassembled WGS sequence"/>
</dbReference>
<sequence length="452" mass="47932">MTVSESASDRPYDLVLRGGTLIDPHGSRAVDLALRDGRVAAHLGRGQPAEALATLDVQGRDLLPGLVDAHAHLREPGLTHKEDFASGTRAAAAGGVTTILNMPTDDPWTDTPVLMRDKARMAQGRVRVDVGLQAVVQCEDRDLRAMRDAGAVSFEIFTADVPENYRHDTLDSLVTAMRKVADCDGLAGVQPSDQALLDAGMSADDGSIAGYCASRPPQAEVVGIAHAVQAAADSRARVHVRQISAIAALDAWRRFRDQADVTLETSIQNLLLTADRYVDLGPAIKASPPFRGDADRRALIEAVRDGSIDMVVTDHAPHTPAEKRAHGRFSDVPGGLPGLQTLLFCMLHLVDRGDVRLADVVRLCAEGPAQRFGLSRKGSLAVGHDADLLVLATGVASTIGNGPSYSKGGPSPFAGLSVPYRLERVFLRGQPIWADGDLIGGARGVVLHPDAL</sequence>
<evidence type="ECO:0000313" key="7">
    <source>
        <dbReference type="EMBL" id="MCW6511669.1"/>
    </source>
</evidence>
<comment type="caution">
    <text evidence="7">The sequence shown here is derived from an EMBL/GenBank/DDBJ whole genome shotgun (WGS) entry which is preliminary data.</text>
</comment>
<dbReference type="GO" id="GO:0006145">
    <property type="term" value="P:purine nucleobase catabolic process"/>
    <property type="evidence" value="ECO:0007669"/>
    <property type="project" value="TreeGrafter"/>
</dbReference>
<comment type="similarity">
    <text evidence="3">Belongs to the metallo-dependent hydrolases superfamily. DHOase family. Class I DHOase subfamily.</text>
</comment>
<evidence type="ECO:0000256" key="5">
    <source>
        <dbReference type="ARBA" id="ARBA00022801"/>
    </source>
</evidence>
<keyword evidence="8" id="KW-1185">Reference proteome</keyword>
<dbReference type="EMBL" id="JAMOIM010000030">
    <property type="protein sequence ID" value="MCW6511669.1"/>
    <property type="molecule type" value="Genomic_DNA"/>
</dbReference>
<dbReference type="Gene3D" id="2.30.40.10">
    <property type="entry name" value="Urease, subunit C, domain 1"/>
    <property type="match status" value="1"/>
</dbReference>
<protein>
    <submittedName>
        <fullName evidence="7">Dihydroorotase family protein</fullName>
    </submittedName>
</protein>
<dbReference type="GO" id="GO:0005737">
    <property type="term" value="C:cytoplasm"/>
    <property type="evidence" value="ECO:0007669"/>
    <property type="project" value="TreeGrafter"/>
</dbReference>
<dbReference type="SUPFAM" id="SSF51338">
    <property type="entry name" value="Composite domain of metallo-dependent hydrolases"/>
    <property type="match status" value="1"/>
</dbReference>
<dbReference type="GO" id="GO:0004038">
    <property type="term" value="F:allantoinase activity"/>
    <property type="evidence" value="ECO:0007669"/>
    <property type="project" value="TreeGrafter"/>
</dbReference>
<evidence type="ECO:0000256" key="3">
    <source>
        <dbReference type="ARBA" id="ARBA00010286"/>
    </source>
</evidence>
<dbReference type="PANTHER" id="PTHR43668:SF2">
    <property type="entry name" value="ALLANTOINASE"/>
    <property type="match status" value="1"/>
</dbReference>
<dbReference type="InterPro" id="IPR002195">
    <property type="entry name" value="Dihydroorotase_CS"/>
</dbReference>
<dbReference type="GO" id="GO:0046872">
    <property type="term" value="F:metal ion binding"/>
    <property type="evidence" value="ECO:0007669"/>
    <property type="project" value="UniProtKB-KW"/>
</dbReference>
<dbReference type="InterPro" id="IPR006680">
    <property type="entry name" value="Amidohydro-rel"/>
</dbReference>
<feature type="domain" description="Amidohydrolase-related" evidence="6">
    <location>
        <begin position="62"/>
        <end position="430"/>
    </location>
</feature>
<name>A0AA41YZY5_9HYPH</name>
<keyword evidence="4" id="KW-0479">Metal-binding</keyword>
<evidence type="ECO:0000256" key="2">
    <source>
        <dbReference type="ARBA" id="ARBA00002368"/>
    </source>
</evidence>
<evidence type="ECO:0000313" key="8">
    <source>
        <dbReference type="Proteomes" id="UP001165667"/>
    </source>
</evidence>